<dbReference type="CDD" id="cd04280">
    <property type="entry name" value="ZnMc_astacin_like"/>
    <property type="match status" value="1"/>
</dbReference>
<evidence type="ECO:0000256" key="7">
    <source>
        <dbReference type="PROSITE-ProRule" id="PRU01211"/>
    </source>
</evidence>
<keyword evidence="6" id="KW-1015">Disulfide bond</keyword>
<evidence type="ECO:0000259" key="9">
    <source>
        <dbReference type="PROSITE" id="PS51864"/>
    </source>
</evidence>
<dbReference type="GO" id="GO:0008270">
    <property type="term" value="F:zinc ion binding"/>
    <property type="evidence" value="ECO:0007669"/>
    <property type="project" value="UniProtKB-UniRule"/>
</dbReference>
<dbReference type="GO" id="GO:0006508">
    <property type="term" value="P:proteolysis"/>
    <property type="evidence" value="ECO:0007669"/>
    <property type="project" value="UniProtKB-KW"/>
</dbReference>
<comment type="cofactor">
    <cofactor evidence="7 8">
        <name>Zn(2+)</name>
        <dbReference type="ChEBI" id="CHEBI:29105"/>
    </cofactor>
    <text evidence="7 8">Binds 1 zinc ion per subunit.</text>
</comment>
<dbReference type="InterPro" id="IPR024079">
    <property type="entry name" value="MetalloPept_cat_dom_sf"/>
</dbReference>
<dbReference type="AlphaFoldDB" id="A0A914KR62"/>
<evidence type="ECO:0000313" key="10">
    <source>
        <dbReference type="Proteomes" id="UP000887563"/>
    </source>
</evidence>
<evidence type="ECO:0000256" key="4">
    <source>
        <dbReference type="ARBA" id="ARBA00022833"/>
    </source>
</evidence>
<dbReference type="InterPro" id="IPR001506">
    <property type="entry name" value="Peptidase_M12A"/>
</dbReference>
<feature type="active site" evidence="7">
    <location>
        <position position="175"/>
    </location>
</feature>
<dbReference type="PRINTS" id="PR00480">
    <property type="entry name" value="ASTACIN"/>
</dbReference>
<feature type="domain" description="Peptidase M12A" evidence="9">
    <location>
        <begin position="70"/>
        <end position="296"/>
    </location>
</feature>
<keyword evidence="4 7" id="KW-0862">Zinc</keyword>
<feature type="binding site" evidence="7">
    <location>
        <position position="178"/>
    </location>
    <ligand>
        <name>Zn(2+)</name>
        <dbReference type="ChEBI" id="CHEBI:29105"/>
        <note>catalytic</note>
    </ligand>
</feature>
<keyword evidence="10" id="KW-1185">Reference proteome</keyword>
<keyword evidence="5 7" id="KW-0482">Metalloprotease</keyword>
<sequence>MFFINIFIIFLINKIITGQFEDEYTINARAGIVDKLFDGDIDLRPEEYYQLKRSKFFSDPAARKNALFTNWDTDEKYHWPHQPSTTQGVRYGPLINYTLDWEKIVEPPSFVWLKNILDAHKNIEENTCIRFANSSEGDHIHYYWGYGCHSLVGRNGGKQWLSLGPGCWTVNAVHETLHALGSNHEQSRQDRDTFIKINEENMIENISDAFAIIAGSPTGNPYDFGSCMHYSNGAFSKNKKFFFQILGSTMHYNNMAFSKNKKPTIETLDKNYQHTIGYRLKLSFLDTKALNHRYCDHICDDLTWITPDCRNNGYPNPNKCSECLCPEAKNLKKFQKKFFFDN</sequence>
<dbReference type="GO" id="GO:0004222">
    <property type="term" value="F:metalloendopeptidase activity"/>
    <property type="evidence" value="ECO:0007669"/>
    <property type="project" value="UniProtKB-UniRule"/>
</dbReference>
<dbReference type="InterPro" id="IPR034035">
    <property type="entry name" value="Astacin-like_dom"/>
</dbReference>
<feature type="binding site" evidence="7">
    <location>
        <position position="174"/>
    </location>
    <ligand>
        <name>Zn(2+)</name>
        <dbReference type="ChEBI" id="CHEBI:29105"/>
        <note>catalytic</note>
    </ligand>
</feature>
<dbReference type="Gene3D" id="3.40.390.10">
    <property type="entry name" value="Collagenase (Catalytic Domain)"/>
    <property type="match status" value="2"/>
</dbReference>
<feature type="chain" id="PRO_5038171649" description="Metalloendopeptidase" evidence="8">
    <location>
        <begin position="19"/>
        <end position="342"/>
    </location>
</feature>
<evidence type="ECO:0000256" key="2">
    <source>
        <dbReference type="ARBA" id="ARBA00022723"/>
    </source>
</evidence>
<proteinExistence type="predicted"/>
<name>A0A914KR62_MELIC</name>
<dbReference type="PANTHER" id="PTHR10127">
    <property type="entry name" value="DISCOIDIN, CUB, EGF, LAMININ , AND ZINC METALLOPROTEASE DOMAIN CONTAINING"/>
    <property type="match status" value="1"/>
</dbReference>
<comment type="caution">
    <text evidence="7">Lacks conserved residue(s) required for the propagation of feature annotation.</text>
</comment>
<dbReference type="EC" id="3.4.24.-" evidence="8"/>
<accession>A0A914KR62</accession>
<evidence type="ECO:0000256" key="3">
    <source>
        <dbReference type="ARBA" id="ARBA00022801"/>
    </source>
</evidence>
<dbReference type="Proteomes" id="UP000887563">
    <property type="component" value="Unplaced"/>
</dbReference>
<evidence type="ECO:0000313" key="11">
    <source>
        <dbReference type="WBParaSite" id="Minc3s00083g03966"/>
    </source>
</evidence>
<evidence type="ECO:0000256" key="6">
    <source>
        <dbReference type="ARBA" id="ARBA00023157"/>
    </source>
</evidence>
<dbReference type="SUPFAM" id="SSF55486">
    <property type="entry name" value="Metalloproteases ('zincins'), catalytic domain"/>
    <property type="match status" value="2"/>
</dbReference>
<reference evidence="11" key="1">
    <citation type="submission" date="2022-11" db="UniProtKB">
        <authorList>
            <consortium name="WormBaseParasite"/>
        </authorList>
    </citation>
    <scope>IDENTIFICATION</scope>
</reference>
<dbReference type="SMART" id="SM00235">
    <property type="entry name" value="ZnMc"/>
    <property type="match status" value="1"/>
</dbReference>
<dbReference type="WBParaSite" id="Minc3s00083g03966">
    <property type="protein sequence ID" value="Minc3s00083g03966"/>
    <property type="gene ID" value="Minc3s00083g03966"/>
</dbReference>
<feature type="signal peptide" evidence="8">
    <location>
        <begin position="1"/>
        <end position="18"/>
    </location>
</feature>
<dbReference type="PANTHER" id="PTHR10127:SF780">
    <property type="entry name" value="METALLOENDOPEPTIDASE"/>
    <property type="match status" value="1"/>
</dbReference>
<keyword evidence="2 7" id="KW-0479">Metal-binding</keyword>
<feature type="binding site" evidence="7">
    <location>
        <position position="184"/>
    </location>
    <ligand>
        <name>Zn(2+)</name>
        <dbReference type="ChEBI" id="CHEBI:29105"/>
        <note>catalytic</note>
    </ligand>
</feature>
<keyword evidence="8" id="KW-0732">Signal</keyword>
<dbReference type="Pfam" id="PF01400">
    <property type="entry name" value="Astacin"/>
    <property type="match status" value="2"/>
</dbReference>
<evidence type="ECO:0000256" key="1">
    <source>
        <dbReference type="ARBA" id="ARBA00022670"/>
    </source>
</evidence>
<keyword evidence="1 7" id="KW-0645">Protease</keyword>
<evidence type="ECO:0000256" key="5">
    <source>
        <dbReference type="ARBA" id="ARBA00023049"/>
    </source>
</evidence>
<dbReference type="PROSITE" id="PS51864">
    <property type="entry name" value="ASTACIN"/>
    <property type="match status" value="1"/>
</dbReference>
<organism evidence="10 11">
    <name type="scientific">Meloidogyne incognita</name>
    <name type="common">Southern root-knot nematode worm</name>
    <name type="synonym">Oxyuris incognita</name>
    <dbReference type="NCBI Taxonomy" id="6306"/>
    <lineage>
        <taxon>Eukaryota</taxon>
        <taxon>Metazoa</taxon>
        <taxon>Ecdysozoa</taxon>
        <taxon>Nematoda</taxon>
        <taxon>Chromadorea</taxon>
        <taxon>Rhabditida</taxon>
        <taxon>Tylenchina</taxon>
        <taxon>Tylenchomorpha</taxon>
        <taxon>Tylenchoidea</taxon>
        <taxon>Meloidogynidae</taxon>
        <taxon>Meloidogyninae</taxon>
        <taxon>Meloidogyne</taxon>
        <taxon>Meloidogyne incognita group</taxon>
    </lineage>
</organism>
<evidence type="ECO:0000256" key="8">
    <source>
        <dbReference type="RuleBase" id="RU361183"/>
    </source>
</evidence>
<keyword evidence="3 7" id="KW-0378">Hydrolase</keyword>
<dbReference type="InterPro" id="IPR006026">
    <property type="entry name" value="Peptidase_Metallo"/>
</dbReference>
<protein>
    <recommendedName>
        <fullName evidence="8">Metalloendopeptidase</fullName>
        <ecNumber evidence="8">3.4.24.-</ecNumber>
    </recommendedName>
</protein>